<dbReference type="Proteomes" id="UP000069912">
    <property type="component" value="Chromosome"/>
</dbReference>
<dbReference type="AlphaFoldDB" id="A0A120I8Z1"/>
<keyword evidence="2" id="KW-1185">Reference proteome</keyword>
<dbReference type="RefSeq" id="WP_067971346.1">
    <property type="nucleotide sequence ID" value="NZ_CAJHKM010000003.1"/>
</dbReference>
<evidence type="ECO:0000313" key="2">
    <source>
        <dbReference type="Proteomes" id="UP000069912"/>
    </source>
</evidence>
<protein>
    <submittedName>
        <fullName evidence="1">Uncharacterized protein</fullName>
    </submittedName>
</protein>
<gene>
    <name evidence="1" type="ORF">AWM72_00020</name>
</gene>
<dbReference type="KEGG" id="asan:AWM72_00020"/>
<sequence length="111" mass="13535">MKLKIYIYEDGLFDLDKFCYEEEDDVKLIGLIETCGSIYQKAKKEMDRREKIDKEIREMLSKDINRFMNVIESIDYEQLSYEELSSLRNYFDDALYQCDEEIKRVNEEVWE</sequence>
<name>A0A120I8Z1_9LACT</name>
<reference evidence="1 2" key="1">
    <citation type="journal article" date="2016" name="Genome Announc.">
        <title>Complete Genome Sequences of Aerococcus christensenii CCUG 28831T, Aerococcus sanguinicola CCUG 43001T, Aerococcus urinae CCUG 36881T, Aerococcus urinaeequi CCUG 28094T, Aerococcus urinaehominis CCUG 42038 BT, and Aerococcus viridans CCUG 4311T.</title>
        <authorList>
            <person name="Carkaci D."/>
            <person name="Dargis R."/>
            <person name="Nielsen X.C."/>
            <person name="Skovgaard O."/>
            <person name="Fuursted K."/>
            <person name="Christensen J.J."/>
        </authorList>
    </citation>
    <scope>NUCLEOTIDE SEQUENCE [LARGE SCALE GENOMIC DNA]</scope>
    <source>
        <strain evidence="1 2">CCUG43001</strain>
    </source>
</reference>
<organism evidence="1 2">
    <name type="scientific">Aerococcus sanguinicola</name>
    <dbReference type="NCBI Taxonomy" id="119206"/>
    <lineage>
        <taxon>Bacteria</taxon>
        <taxon>Bacillati</taxon>
        <taxon>Bacillota</taxon>
        <taxon>Bacilli</taxon>
        <taxon>Lactobacillales</taxon>
        <taxon>Aerococcaceae</taxon>
        <taxon>Aerococcus</taxon>
    </lineage>
</organism>
<proteinExistence type="predicted"/>
<dbReference type="EMBL" id="CP014160">
    <property type="protein sequence ID" value="AMB93266.1"/>
    <property type="molecule type" value="Genomic_DNA"/>
</dbReference>
<evidence type="ECO:0000313" key="1">
    <source>
        <dbReference type="EMBL" id="AMB93266.1"/>
    </source>
</evidence>
<reference evidence="2" key="2">
    <citation type="submission" date="2016-01" db="EMBL/GenBank/DDBJ databases">
        <title>Six Aerococcus type strain genome sequencing and assembly using PacBio and Illumina Hiseq.</title>
        <authorList>
            <person name="Carkaci D."/>
            <person name="Dargis R."/>
            <person name="Nielsen X.C."/>
            <person name="Skovgaard O."/>
            <person name="Fuursted K."/>
            <person name="Christensen J.J."/>
        </authorList>
    </citation>
    <scope>NUCLEOTIDE SEQUENCE [LARGE SCALE GENOMIC DNA]</scope>
    <source>
        <strain evidence="2">CCUG43001</strain>
    </source>
</reference>
<accession>A0A120I8Z1</accession>